<dbReference type="PANTHER" id="PTHR46033">
    <property type="entry name" value="PROTEIN MAIN-LIKE 2"/>
    <property type="match status" value="1"/>
</dbReference>
<accession>A0A445DG11</accession>
<evidence type="ECO:0000313" key="3">
    <source>
        <dbReference type="Proteomes" id="UP000289738"/>
    </source>
</evidence>
<proteinExistence type="predicted"/>
<comment type="caution">
    <text evidence="2">The sequence shown here is derived from an EMBL/GenBank/DDBJ whole genome shotgun (WGS) entry which is preliminary data.</text>
</comment>
<feature type="domain" description="Aminotransferase-like plant mobile" evidence="1">
    <location>
        <begin position="5"/>
        <end position="134"/>
    </location>
</feature>
<protein>
    <recommendedName>
        <fullName evidence="1">Aminotransferase-like plant mobile domain-containing protein</fullName>
    </recommendedName>
</protein>
<dbReference type="Pfam" id="PF10536">
    <property type="entry name" value="PMD"/>
    <property type="match status" value="1"/>
</dbReference>
<keyword evidence="3" id="KW-1185">Reference proteome</keyword>
<dbReference type="GO" id="GO:0010073">
    <property type="term" value="P:meristem maintenance"/>
    <property type="evidence" value="ECO:0007669"/>
    <property type="project" value="InterPro"/>
</dbReference>
<organism evidence="2 3">
    <name type="scientific">Arachis hypogaea</name>
    <name type="common">Peanut</name>
    <dbReference type="NCBI Taxonomy" id="3818"/>
    <lineage>
        <taxon>Eukaryota</taxon>
        <taxon>Viridiplantae</taxon>
        <taxon>Streptophyta</taxon>
        <taxon>Embryophyta</taxon>
        <taxon>Tracheophyta</taxon>
        <taxon>Spermatophyta</taxon>
        <taxon>Magnoliopsida</taxon>
        <taxon>eudicotyledons</taxon>
        <taxon>Gunneridae</taxon>
        <taxon>Pentapetalae</taxon>
        <taxon>rosids</taxon>
        <taxon>fabids</taxon>
        <taxon>Fabales</taxon>
        <taxon>Fabaceae</taxon>
        <taxon>Papilionoideae</taxon>
        <taxon>50 kb inversion clade</taxon>
        <taxon>dalbergioids sensu lato</taxon>
        <taxon>Dalbergieae</taxon>
        <taxon>Pterocarpus clade</taxon>
        <taxon>Arachis</taxon>
    </lineage>
</organism>
<sequence>MRGHSTLLSVLVERLMPETHTFHLPVGEVTVTLEDMTYILGLLINGDSVMGKTNSSHQFLVENYFACFGRLPGTDDHILGKINLAWVQRCRDIEPYDTQESIERYMRAHIFCVLGTVVFSNKLTNSLNSKFLPLL</sequence>
<evidence type="ECO:0000259" key="1">
    <source>
        <dbReference type="Pfam" id="PF10536"/>
    </source>
</evidence>
<dbReference type="InterPro" id="IPR019557">
    <property type="entry name" value="AminoTfrase-like_pln_mobile"/>
</dbReference>
<dbReference type="Proteomes" id="UP000289738">
    <property type="component" value="Chromosome A04"/>
</dbReference>
<name>A0A445DG11_ARAHY</name>
<dbReference type="EMBL" id="SDMP01000004">
    <property type="protein sequence ID" value="RYR62100.1"/>
    <property type="molecule type" value="Genomic_DNA"/>
</dbReference>
<reference evidence="2 3" key="1">
    <citation type="submission" date="2019-01" db="EMBL/GenBank/DDBJ databases">
        <title>Sequencing of cultivated peanut Arachis hypogaea provides insights into genome evolution and oil improvement.</title>
        <authorList>
            <person name="Chen X."/>
        </authorList>
    </citation>
    <scope>NUCLEOTIDE SEQUENCE [LARGE SCALE GENOMIC DNA]</scope>
    <source>
        <strain evidence="3">cv. Fuhuasheng</strain>
        <tissue evidence="2">Leaves</tissue>
    </source>
</reference>
<evidence type="ECO:0000313" key="2">
    <source>
        <dbReference type="EMBL" id="RYR62100.1"/>
    </source>
</evidence>
<gene>
    <name evidence="2" type="ORF">Ahy_A04g019453</name>
</gene>
<dbReference type="PANTHER" id="PTHR46033:SF1">
    <property type="entry name" value="PROTEIN MAIN-LIKE 2"/>
    <property type="match status" value="1"/>
</dbReference>
<dbReference type="InterPro" id="IPR044824">
    <property type="entry name" value="MAIN-like"/>
</dbReference>
<dbReference type="AlphaFoldDB" id="A0A445DG11"/>